<evidence type="ECO:0000256" key="1">
    <source>
        <dbReference type="ARBA" id="ARBA00006432"/>
    </source>
</evidence>
<evidence type="ECO:0000313" key="7">
    <source>
        <dbReference type="Proteomes" id="UP000275727"/>
    </source>
</evidence>
<dbReference type="GO" id="GO:0031956">
    <property type="term" value="F:medium-chain fatty acid-CoA ligase activity"/>
    <property type="evidence" value="ECO:0007669"/>
    <property type="project" value="TreeGrafter"/>
</dbReference>
<evidence type="ECO:0000259" key="3">
    <source>
        <dbReference type="Pfam" id="PF00501"/>
    </source>
</evidence>
<dbReference type="Proteomes" id="UP000276029">
    <property type="component" value="Unassembled WGS sequence"/>
</dbReference>
<protein>
    <submittedName>
        <fullName evidence="5">Acetyl-CoA synthetase</fullName>
    </submittedName>
    <submittedName>
        <fullName evidence="6">Acyl-CoA synthetase (AMP-forming)/AMP-acid ligase II</fullName>
    </submittedName>
</protein>
<dbReference type="GO" id="GO:0006631">
    <property type="term" value="P:fatty acid metabolic process"/>
    <property type="evidence" value="ECO:0007669"/>
    <property type="project" value="TreeGrafter"/>
</dbReference>
<evidence type="ECO:0000313" key="6">
    <source>
        <dbReference type="EMBL" id="RKS86598.1"/>
    </source>
</evidence>
<dbReference type="CDD" id="cd04433">
    <property type="entry name" value="AFD_class_I"/>
    <property type="match status" value="1"/>
</dbReference>
<feature type="domain" description="AMP-dependent synthetase/ligase" evidence="3">
    <location>
        <begin position="23"/>
        <end position="352"/>
    </location>
</feature>
<evidence type="ECO:0000256" key="2">
    <source>
        <dbReference type="ARBA" id="ARBA00022598"/>
    </source>
</evidence>
<keyword evidence="2 6" id="KW-0436">Ligase</keyword>
<dbReference type="Pfam" id="PF13193">
    <property type="entry name" value="AMP-binding_C"/>
    <property type="match status" value="1"/>
</dbReference>
<evidence type="ECO:0000259" key="4">
    <source>
        <dbReference type="Pfam" id="PF13193"/>
    </source>
</evidence>
<dbReference type="InterPro" id="IPR045851">
    <property type="entry name" value="AMP-bd_C_sf"/>
</dbReference>
<dbReference type="SUPFAM" id="SSF56801">
    <property type="entry name" value="Acetyl-CoA synthetase-like"/>
    <property type="match status" value="1"/>
</dbReference>
<gene>
    <name evidence="6" type="ORF">DFR51_3312</name>
    <name evidence="5" type="ORF">SmB9_29500</name>
</gene>
<comment type="similarity">
    <text evidence="1">Belongs to the ATP-dependent AMP-binding enzyme family.</text>
</comment>
<dbReference type="InterPro" id="IPR042099">
    <property type="entry name" value="ANL_N_sf"/>
</dbReference>
<dbReference type="InterPro" id="IPR020845">
    <property type="entry name" value="AMP-binding_CS"/>
</dbReference>
<reference evidence="5 7" key="1">
    <citation type="submission" date="2018-06" db="EMBL/GenBank/DDBJ databases">
        <title>Complete Genome Sequence of the Microcystin-Degrading Bacterium Sphingosinicella microcystinivorans Strain B-9.</title>
        <authorList>
            <person name="Jin H."/>
            <person name="Nishizawa T."/>
            <person name="Guo Y."/>
            <person name="Nishizawa A."/>
            <person name="Park H."/>
            <person name="Kato H."/>
            <person name="Tsuji K."/>
            <person name="Harada K."/>
        </authorList>
    </citation>
    <scope>NUCLEOTIDE SEQUENCE [LARGE SCALE GENOMIC DNA]</scope>
    <source>
        <strain evidence="5 7">B9</strain>
    </source>
</reference>
<reference evidence="6 8" key="2">
    <citation type="submission" date="2018-10" db="EMBL/GenBank/DDBJ databases">
        <title>Genomic Encyclopedia of Type Strains, Phase IV (KMG-IV): sequencing the most valuable type-strain genomes for metagenomic binning, comparative biology and taxonomic classification.</title>
        <authorList>
            <person name="Goeker M."/>
        </authorList>
    </citation>
    <scope>NUCLEOTIDE SEQUENCE [LARGE SCALE GENOMIC DNA]</scope>
    <source>
        <strain evidence="6 8">DSM 19791</strain>
    </source>
</reference>
<evidence type="ECO:0000313" key="8">
    <source>
        <dbReference type="Proteomes" id="UP000276029"/>
    </source>
</evidence>
<keyword evidence="8" id="KW-1185">Reference proteome</keyword>
<name>A0AAD1G1V5_SPHMI</name>
<dbReference type="KEGG" id="smic:SmB9_29500"/>
<evidence type="ECO:0000313" key="5">
    <source>
        <dbReference type="EMBL" id="BBE35292.1"/>
    </source>
</evidence>
<dbReference type="Gene3D" id="3.30.300.30">
    <property type="match status" value="1"/>
</dbReference>
<dbReference type="InterPro" id="IPR000873">
    <property type="entry name" value="AMP-dep_synth/lig_dom"/>
</dbReference>
<dbReference type="Gene3D" id="3.40.50.12780">
    <property type="entry name" value="N-terminal domain of ligase-like"/>
    <property type="match status" value="1"/>
</dbReference>
<feature type="domain" description="AMP-binding enzyme C-terminal" evidence="4">
    <location>
        <begin position="402"/>
        <end position="476"/>
    </location>
</feature>
<dbReference type="PROSITE" id="PS00455">
    <property type="entry name" value="AMP_BINDING"/>
    <property type="match status" value="1"/>
</dbReference>
<dbReference type="EMBL" id="RBWX01000010">
    <property type="protein sequence ID" value="RKS86598.1"/>
    <property type="molecule type" value="Genomic_DNA"/>
</dbReference>
<dbReference type="RefSeq" id="WP_121053138.1">
    <property type="nucleotide sequence ID" value="NZ_AP018711.1"/>
</dbReference>
<proteinExistence type="inferred from homology"/>
<dbReference type="EMBL" id="AP018711">
    <property type="protein sequence ID" value="BBE35292.1"/>
    <property type="molecule type" value="Genomic_DNA"/>
</dbReference>
<organism evidence="5 7">
    <name type="scientific">Sphingosinicella microcystinivorans</name>
    <dbReference type="NCBI Taxonomy" id="335406"/>
    <lineage>
        <taxon>Bacteria</taxon>
        <taxon>Pseudomonadati</taxon>
        <taxon>Pseudomonadota</taxon>
        <taxon>Alphaproteobacteria</taxon>
        <taxon>Sphingomonadales</taxon>
        <taxon>Sphingosinicellaceae</taxon>
        <taxon>Sphingosinicella</taxon>
    </lineage>
</organism>
<dbReference type="InterPro" id="IPR025110">
    <property type="entry name" value="AMP-bd_C"/>
</dbReference>
<dbReference type="Pfam" id="PF00501">
    <property type="entry name" value="AMP-binding"/>
    <property type="match status" value="1"/>
</dbReference>
<dbReference type="Proteomes" id="UP000275727">
    <property type="component" value="Chromosome"/>
</dbReference>
<dbReference type="AlphaFoldDB" id="A0AAD1G1V5"/>
<dbReference type="PANTHER" id="PTHR43201">
    <property type="entry name" value="ACYL-COA SYNTHETASE"/>
    <property type="match status" value="1"/>
</dbReference>
<dbReference type="PANTHER" id="PTHR43201:SF5">
    <property type="entry name" value="MEDIUM-CHAIN ACYL-COA LIGASE ACSF2, MITOCHONDRIAL"/>
    <property type="match status" value="1"/>
</dbReference>
<sequence>MIAGSASGNLGDIVCQAPQADGAYVDMATGQAYAMADIETAAARLAGGFAKRFKRGARVAIIANNGAPLTLSYLALMRAGLVAVPISYRLPAETIAYILEDSDCAAALINDRYRDLLPPGFSVTALESDEFASLMAADPIAPVTPEAGELCEILYTSGSTGRPKGVPLDHAGQLWALDLFVKATGDTPQTTIIVAPAYHMNGLFFTTVALALGWRTFSMPSFDPRAFLELAAKERATMLSGIPTMFAMMARQSDLLDTLDLSSVTAVTIGSAPLTQALIDRVKSIFPKAMLRNSYGTTESGPAMFGPHPDGIDRPPLALGYPYPGVEWKLVDGSATEGKLLTRTPAVMNGYLNLPAVNAERLNDGWYDTGDVVRLDDNGFFYFVGRADDMFVCGGENIYPGEIEKLLERHPAVLQAAVLPAEDEIKGQIPIAFIVRGEGAEVSAEEIKQFALANGPAYAHPRAVVFLDTLPIGGTHKVDRSALKDAAKEAAMALGR</sequence>
<accession>A0AAD1G1V5</accession>